<feature type="domain" description="HTH LytTR-type" evidence="3">
    <location>
        <begin position="145"/>
        <end position="217"/>
    </location>
</feature>
<dbReference type="EMBL" id="FUZU01000003">
    <property type="protein sequence ID" value="SKC83789.1"/>
    <property type="molecule type" value="Genomic_DNA"/>
</dbReference>
<evidence type="ECO:0000256" key="1">
    <source>
        <dbReference type="PROSITE-ProRule" id="PRU00169"/>
    </source>
</evidence>
<keyword evidence="5" id="KW-1185">Reference proteome</keyword>
<feature type="domain" description="Response regulatory" evidence="2">
    <location>
        <begin position="2"/>
        <end position="115"/>
    </location>
</feature>
<dbReference type="RefSeq" id="WP_079689065.1">
    <property type="nucleotide sequence ID" value="NZ_FUZU01000003.1"/>
</dbReference>
<evidence type="ECO:0000259" key="2">
    <source>
        <dbReference type="PROSITE" id="PS50110"/>
    </source>
</evidence>
<dbReference type="SMART" id="SM00448">
    <property type="entry name" value="REC"/>
    <property type="match status" value="1"/>
</dbReference>
<dbReference type="STRING" id="688867.SAMN05660236_4547"/>
<dbReference type="InterPro" id="IPR001789">
    <property type="entry name" value="Sig_transdc_resp-reg_receiver"/>
</dbReference>
<dbReference type="Proteomes" id="UP000190961">
    <property type="component" value="Unassembled WGS sequence"/>
</dbReference>
<dbReference type="InterPro" id="IPR007492">
    <property type="entry name" value="LytTR_DNA-bd_dom"/>
</dbReference>
<dbReference type="GO" id="GO:0000156">
    <property type="term" value="F:phosphorelay response regulator activity"/>
    <property type="evidence" value="ECO:0007669"/>
    <property type="project" value="InterPro"/>
</dbReference>
<dbReference type="InterPro" id="IPR046947">
    <property type="entry name" value="LytR-like"/>
</dbReference>
<protein>
    <submittedName>
        <fullName evidence="4">Two component transcriptional regulator, LytTR family</fullName>
    </submittedName>
</protein>
<dbReference type="PANTHER" id="PTHR37299">
    <property type="entry name" value="TRANSCRIPTIONAL REGULATOR-RELATED"/>
    <property type="match status" value="1"/>
</dbReference>
<dbReference type="PROSITE" id="PS50930">
    <property type="entry name" value="HTH_LYTTR"/>
    <property type="match status" value="1"/>
</dbReference>
<feature type="modified residue" description="4-aspartylphosphate" evidence="1">
    <location>
        <position position="55"/>
    </location>
</feature>
<evidence type="ECO:0000313" key="5">
    <source>
        <dbReference type="Proteomes" id="UP000190961"/>
    </source>
</evidence>
<dbReference type="SUPFAM" id="SSF52172">
    <property type="entry name" value="CheY-like"/>
    <property type="match status" value="1"/>
</dbReference>
<dbReference type="PROSITE" id="PS50110">
    <property type="entry name" value="RESPONSE_REGULATORY"/>
    <property type="match status" value="1"/>
</dbReference>
<dbReference type="PANTHER" id="PTHR37299:SF1">
    <property type="entry name" value="STAGE 0 SPORULATION PROTEIN A HOMOLOG"/>
    <property type="match status" value="1"/>
</dbReference>
<dbReference type="OrthoDB" id="1646880at2"/>
<gene>
    <name evidence="4" type="ORF">SAMN05660236_4547</name>
</gene>
<reference evidence="4 5" key="1">
    <citation type="submission" date="2017-02" db="EMBL/GenBank/DDBJ databases">
        <authorList>
            <person name="Peterson S.W."/>
        </authorList>
    </citation>
    <scope>NUCLEOTIDE SEQUENCE [LARGE SCALE GENOMIC DNA]</scope>
    <source>
        <strain evidence="4 5">DSM 25262</strain>
    </source>
</reference>
<dbReference type="GO" id="GO:0003677">
    <property type="term" value="F:DNA binding"/>
    <property type="evidence" value="ECO:0007669"/>
    <property type="project" value="InterPro"/>
</dbReference>
<accession>A0A1T5M7G7</accession>
<dbReference type="AlphaFoldDB" id="A0A1T5M7G7"/>
<organism evidence="4 5">
    <name type="scientific">Ohtaekwangia koreensis</name>
    <dbReference type="NCBI Taxonomy" id="688867"/>
    <lineage>
        <taxon>Bacteria</taxon>
        <taxon>Pseudomonadati</taxon>
        <taxon>Bacteroidota</taxon>
        <taxon>Cytophagia</taxon>
        <taxon>Cytophagales</taxon>
        <taxon>Fulvivirgaceae</taxon>
        <taxon>Ohtaekwangia</taxon>
    </lineage>
</organism>
<name>A0A1T5M7G7_9BACT</name>
<dbReference type="SMART" id="SM00850">
    <property type="entry name" value="LytTR"/>
    <property type="match status" value="1"/>
</dbReference>
<proteinExistence type="predicted"/>
<evidence type="ECO:0000313" key="4">
    <source>
        <dbReference type="EMBL" id="SKC83789.1"/>
    </source>
</evidence>
<dbReference type="Gene3D" id="3.40.50.2300">
    <property type="match status" value="1"/>
</dbReference>
<keyword evidence="1" id="KW-0597">Phosphoprotein</keyword>
<sequence>MNFIIIEDELKTAKSLQNMIVDIKPEAKLIGQYQSIERSVEALTQGVEPDLIFMDVQLADGLCFEIFKAVKIKCPVIFCTAYDEYSLDAFNSNGIDYIVKPASKEDIREALTKVDELRNFFQQKSTPDLEVLLSKLSPPTGKTSFLVFKNQKYTTVQIDNIAFFFIRNDTTSIMCFDRQEFTLNQSLDQITSTISPKQFFRVNRQYLVNFKAIKEVEHYFLRKLYVKLVIETPDKLLINKEKSHNFLSWMENRHRQIYVHLNS</sequence>
<evidence type="ECO:0000259" key="3">
    <source>
        <dbReference type="PROSITE" id="PS50930"/>
    </source>
</evidence>
<dbReference type="Pfam" id="PF04397">
    <property type="entry name" value="LytTR"/>
    <property type="match status" value="1"/>
</dbReference>
<dbReference type="Gene3D" id="2.40.50.1020">
    <property type="entry name" value="LytTr DNA-binding domain"/>
    <property type="match status" value="1"/>
</dbReference>
<dbReference type="Pfam" id="PF00072">
    <property type="entry name" value="Response_reg"/>
    <property type="match status" value="1"/>
</dbReference>
<dbReference type="InterPro" id="IPR011006">
    <property type="entry name" value="CheY-like_superfamily"/>
</dbReference>